<reference evidence="2 3" key="1">
    <citation type="submission" date="2018-08" db="EMBL/GenBank/DDBJ databases">
        <title>Recombination of ecologically and evolutionarily significant loci maintains genetic cohesion in the Pseudomonas syringae species complex.</title>
        <authorList>
            <person name="Dillon M."/>
            <person name="Thakur S."/>
            <person name="Almeida R.N.D."/>
            <person name="Weir B.S."/>
            <person name="Guttman D.S."/>
        </authorList>
    </citation>
    <scope>NUCLEOTIDE SEQUENCE [LARGE SCALE GENOMIC DNA]</scope>
    <source>
        <strain evidence="2 3">ICMP 15201</strain>
    </source>
</reference>
<feature type="transmembrane region" description="Helical" evidence="1">
    <location>
        <begin position="71"/>
        <end position="91"/>
    </location>
</feature>
<gene>
    <name evidence="2" type="ORF">ALQ53_100940</name>
</gene>
<sequence>MAVSTKPYVYGRSNNIAESSHTSLPTAKTFNIQPDPRCEVFCMTAFYLKLFITPALMLAISLAARRWGTGVAGLLSGLPMTSALVMLFLSLEQGAVFASMAVPGALAGLAAIQATYLFYCLITRRVSALAGCVLALAVYGATAFLMNLSGSLALSIIFTLLMVALIVLATSKQTPPDAAPYVALPRWVIPMRMLTATLLLLAITASATWLGPVVSGLLAPIPVIAWPLAVFVHVQGGRYELSAIIRGNAIGAVGVVSFYLTLRYSILQWGALLSITTAVLLAVVVTAVLARLLAKR</sequence>
<dbReference type="Proteomes" id="UP000269335">
    <property type="component" value="Unassembled WGS sequence"/>
</dbReference>
<proteinExistence type="predicted"/>
<protein>
    <submittedName>
        <fullName evidence="2">Membrane protein</fullName>
    </submittedName>
</protein>
<feature type="transmembrane region" description="Helical" evidence="1">
    <location>
        <begin position="97"/>
        <end position="119"/>
    </location>
</feature>
<keyword evidence="1" id="KW-1133">Transmembrane helix</keyword>
<organism evidence="2 3">
    <name type="scientific">Pseudomonas cannabina</name>
    <dbReference type="NCBI Taxonomy" id="86840"/>
    <lineage>
        <taxon>Bacteria</taxon>
        <taxon>Pseudomonadati</taxon>
        <taxon>Pseudomonadota</taxon>
        <taxon>Gammaproteobacteria</taxon>
        <taxon>Pseudomonadales</taxon>
        <taxon>Pseudomonadaceae</taxon>
        <taxon>Pseudomonas</taxon>
    </lineage>
</organism>
<accession>A0AB37Q3X8</accession>
<feature type="transmembrane region" description="Helical" evidence="1">
    <location>
        <begin position="46"/>
        <end position="64"/>
    </location>
</feature>
<evidence type="ECO:0000256" key="1">
    <source>
        <dbReference type="SAM" id="Phobius"/>
    </source>
</evidence>
<feature type="transmembrane region" description="Helical" evidence="1">
    <location>
        <begin position="191"/>
        <end position="211"/>
    </location>
</feature>
<feature type="transmembrane region" description="Helical" evidence="1">
    <location>
        <begin position="217"/>
        <end position="234"/>
    </location>
</feature>
<keyword evidence="1" id="KW-0812">Transmembrane</keyword>
<dbReference type="EMBL" id="RBPH01000286">
    <property type="protein sequence ID" value="RMN75330.1"/>
    <property type="molecule type" value="Genomic_DNA"/>
</dbReference>
<evidence type="ECO:0000313" key="3">
    <source>
        <dbReference type="Proteomes" id="UP000269335"/>
    </source>
</evidence>
<evidence type="ECO:0000313" key="2">
    <source>
        <dbReference type="EMBL" id="RMN75330.1"/>
    </source>
</evidence>
<feature type="transmembrane region" description="Helical" evidence="1">
    <location>
        <begin position="241"/>
        <end position="260"/>
    </location>
</feature>
<feature type="transmembrane region" description="Helical" evidence="1">
    <location>
        <begin position="126"/>
        <end position="146"/>
    </location>
</feature>
<comment type="caution">
    <text evidence="2">The sequence shown here is derived from an EMBL/GenBank/DDBJ whole genome shotgun (WGS) entry which is preliminary data.</text>
</comment>
<dbReference type="AlphaFoldDB" id="A0AB37Q3X8"/>
<feature type="transmembrane region" description="Helical" evidence="1">
    <location>
        <begin position="266"/>
        <end position="294"/>
    </location>
</feature>
<name>A0AB37Q3X8_PSECA</name>
<feature type="transmembrane region" description="Helical" evidence="1">
    <location>
        <begin position="152"/>
        <end position="170"/>
    </location>
</feature>
<keyword evidence="1" id="KW-0472">Membrane</keyword>